<dbReference type="GO" id="GO:0006635">
    <property type="term" value="P:fatty acid beta-oxidation"/>
    <property type="evidence" value="ECO:0007669"/>
    <property type="project" value="TreeGrafter"/>
</dbReference>
<organism evidence="5 6">
    <name type="scientific">Gossypium laxum</name>
    <dbReference type="NCBI Taxonomy" id="34288"/>
    <lineage>
        <taxon>Eukaryota</taxon>
        <taxon>Viridiplantae</taxon>
        <taxon>Streptophyta</taxon>
        <taxon>Embryophyta</taxon>
        <taxon>Tracheophyta</taxon>
        <taxon>Spermatophyta</taxon>
        <taxon>Magnoliopsida</taxon>
        <taxon>eudicotyledons</taxon>
        <taxon>Gunneridae</taxon>
        <taxon>Pentapetalae</taxon>
        <taxon>rosids</taxon>
        <taxon>malvids</taxon>
        <taxon>Malvales</taxon>
        <taxon>Malvaceae</taxon>
        <taxon>Malvoideae</taxon>
        <taxon>Gossypium</taxon>
    </lineage>
</organism>
<gene>
    <name evidence="5" type="ORF">Golax_025962</name>
</gene>
<dbReference type="GO" id="GO:0016829">
    <property type="term" value="F:lyase activity"/>
    <property type="evidence" value="ECO:0007669"/>
    <property type="project" value="UniProtKB-KW"/>
</dbReference>
<comment type="caution">
    <text evidence="5">The sequence shown here is derived from an EMBL/GenBank/DDBJ whole genome shotgun (WGS) entry which is preliminary data.</text>
</comment>
<evidence type="ECO:0000256" key="2">
    <source>
        <dbReference type="ARBA" id="ARBA00023239"/>
    </source>
</evidence>
<dbReference type="GO" id="GO:0005777">
    <property type="term" value="C:peroxisome"/>
    <property type="evidence" value="ECO:0007669"/>
    <property type="project" value="TreeGrafter"/>
</dbReference>
<dbReference type="GO" id="GO:0016853">
    <property type="term" value="F:isomerase activity"/>
    <property type="evidence" value="ECO:0007669"/>
    <property type="project" value="UniProtKB-KW"/>
</dbReference>
<name>A0A7J9B252_9ROSI</name>
<dbReference type="GO" id="GO:0003857">
    <property type="term" value="F:(3S)-3-hydroxyacyl-CoA dehydrogenase (NAD+) activity"/>
    <property type="evidence" value="ECO:0007669"/>
    <property type="project" value="TreeGrafter"/>
</dbReference>
<keyword evidence="3" id="KW-0511">Multifunctional enzyme</keyword>
<dbReference type="PANTHER" id="PTHR23309">
    <property type="entry name" value="3-HYDROXYACYL-COA DEHYROGENASE"/>
    <property type="match status" value="1"/>
</dbReference>
<reference evidence="5 6" key="1">
    <citation type="journal article" date="2019" name="Genome Biol. Evol.">
        <title>Insights into the evolution of the New World diploid cottons (Gossypium, subgenus Houzingenia) based on genome sequencing.</title>
        <authorList>
            <person name="Grover C.E."/>
            <person name="Arick M.A. 2nd"/>
            <person name="Thrash A."/>
            <person name="Conover J.L."/>
            <person name="Sanders W.S."/>
            <person name="Peterson D.G."/>
            <person name="Frelichowski J.E."/>
            <person name="Scheffler J.A."/>
            <person name="Scheffler B.E."/>
            <person name="Wendel J.F."/>
        </authorList>
    </citation>
    <scope>NUCLEOTIDE SEQUENCE [LARGE SCALE GENOMIC DNA]</scope>
    <source>
        <strain evidence="5">4</strain>
        <tissue evidence="5">Leaf</tissue>
    </source>
</reference>
<evidence type="ECO:0000313" key="5">
    <source>
        <dbReference type="EMBL" id="MBA0730427.1"/>
    </source>
</evidence>
<dbReference type="AlphaFoldDB" id="A0A7J9B252"/>
<dbReference type="Gene3D" id="1.10.1040.50">
    <property type="match status" value="1"/>
</dbReference>
<evidence type="ECO:0000256" key="3">
    <source>
        <dbReference type="ARBA" id="ARBA00023268"/>
    </source>
</evidence>
<feature type="region of interest" description="Disordered" evidence="4">
    <location>
        <begin position="1"/>
        <end position="37"/>
    </location>
</feature>
<evidence type="ECO:0000256" key="4">
    <source>
        <dbReference type="SAM" id="MobiDB-lite"/>
    </source>
</evidence>
<accession>A0A7J9B252</accession>
<protein>
    <submittedName>
        <fullName evidence="5">Uncharacterized protein</fullName>
    </submittedName>
</protein>
<sequence>IPNSVPDCSPPSFPQFENQPSPSAPIHLHQSTSGPPRLHPFLESEVRAKLQTSSTFEFQSLIQKPISVTDEEITEMVLFPTINEACRVLDKGVVARASDLDVAFVLRMSFPSYW</sequence>
<evidence type="ECO:0000313" key="6">
    <source>
        <dbReference type="Proteomes" id="UP000593574"/>
    </source>
</evidence>
<evidence type="ECO:0000256" key="1">
    <source>
        <dbReference type="ARBA" id="ARBA00023235"/>
    </source>
</evidence>
<feature type="non-terminal residue" evidence="5">
    <location>
        <position position="1"/>
    </location>
</feature>
<keyword evidence="6" id="KW-1185">Reference proteome</keyword>
<dbReference type="SUPFAM" id="SSF48179">
    <property type="entry name" value="6-phosphogluconate dehydrogenase C-terminal domain-like"/>
    <property type="match status" value="1"/>
</dbReference>
<dbReference type="EMBL" id="JABEZV010444981">
    <property type="protein sequence ID" value="MBA0730427.1"/>
    <property type="molecule type" value="Genomic_DNA"/>
</dbReference>
<dbReference type="Proteomes" id="UP000593574">
    <property type="component" value="Unassembled WGS sequence"/>
</dbReference>
<proteinExistence type="predicted"/>
<dbReference type="InterPro" id="IPR008927">
    <property type="entry name" value="6-PGluconate_DH-like_C_sf"/>
</dbReference>
<dbReference type="PANTHER" id="PTHR23309:SF53">
    <property type="entry name" value="PEROXISOMAL FATTY ACID BETA-OXIDATION MULTIFUNCTIONAL PROTEIN AIM1"/>
    <property type="match status" value="1"/>
</dbReference>
<keyword evidence="2" id="KW-0456">Lyase</keyword>
<keyword evidence="1" id="KW-0413">Isomerase</keyword>